<accession>A0AAV1VD12</accession>
<reference evidence="2" key="1">
    <citation type="submission" date="2024-01" db="EMBL/GenBank/DDBJ databases">
        <authorList>
            <person name="Webb A."/>
        </authorList>
    </citation>
    <scope>NUCLEOTIDE SEQUENCE</scope>
    <source>
        <strain evidence="2">Pm1</strain>
    </source>
</reference>
<evidence type="ECO:0000256" key="1">
    <source>
        <dbReference type="SAM" id="MobiDB-lite"/>
    </source>
</evidence>
<comment type="caution">
    <text evidence="2">The sequence shown here is derived from an EMBL/GenBank/DDBJ whole genome shotgun (WGS) entry which is preliminary data.</text>
</comment>
<feature type="region of interest" description="Disordered" evidence="1">
    <location>
        <begin position="1"/>
        <end position="26"/>
    </location>
</feature>
<name>A0AAV1VD12_9STRA</name>
<gene>
    <name evidence="2" type="ORF">PM001_LOCUS28514</name>
</gene>
<dbReference type="Proteomes" id="UP001162060">
    <property type="component" value="Unassembled WGS sequence"/>
</dbReference>
<organism evidence="2 3">
    <name type="scientific">Peronospora matthiolae</name>
    <dbReference type="NCBI Taxonomy" id="2874970"/>
    <lineage>
        <taxon>Eukaryota</taxon>
        <taxon>Sar</taxon>
        <taxon>Stramenopiles</taxon>
        <taxon>Oomycota</taxon>
        <taxon>Peronosporomycetes</taxon>
        <taxon>Peronosporales</taxon>
        <taxon>Peronosporaceae</taxon>
        <taxon>Peronospora</taxon>
    </lineage>
</organism>
<evidence type="ECO:0000313" key="2">
    <source>
        <dbReference type="EMBL" id="CAK7943364.1"/>
    </source>
</evidence>
<evidence type="ECO:0000313" key="3">
    <source>
        <dbReference type="Proteomes" id="UP001162060"/>
    </source>
</evidence>
<dbReference type="AlphaFoldDB" id="A0AAV1VD12"/>
<proteinExistence type="predicted"/>
<protein>
    <submittedName>
        <fullName evidence="2">Uncharacterized protein</fullName>
    </submittedName>
</protein>
<dbReference type="EMBL" id="CAKLBY020000302">
    <property type="protein sequence ID" value="CAK7943364.1"/>
    <property type="molecule type" value="Genomic_DNA"/>
</dbReference>
<sequence length="71" mass="8173">MSMQQIESNELQLATEATNHKQSNSLPSTRGLLCLHIILLLNSWRHCTQDCANGQVKNQVIRMIESARRRR</sequence>